<organism evidence="1 2">
    <name type="scientific">Alkalibacterium olivapovliticus</name>
    <dbReference type="NCBI Taxonomy" id="99907"/>
    <lineage>
        <taxon>Bacteria</taxon>
        <taxon>Bacillati</taxon>
        <taxon>Bacillota</taxon>
        <taxon>Bacilli</taxon>
        <taxon>Lactobacillales</taxon>
        <taxon>Carnobacteriaceae</taxon>
        <taxon>Alkalibacterium</taxon>
    </lineage>
</organism>
<dbReference type="InterPro" id="IPR017850">
    <property type="entry name" value="Alkaline_phosphatase_core_sf"/>
</dbReference>
<dbReference type="NCBIfam" id="TIGR02687">
    <property type="entry name" value="BREX-1 system phosphatase PglZ type A"/>
    <property type="match status" value="1"/>
</dbReference>
<proteinExistence type="predicted"/>
<gene>
    <name evidence="1" type="ORF">CLV38_101193</name>
</gene>
<accession>A0A2T0WC40</accession>
<dbReference type="RefSeq" id="WP_106190316.1">
    <property type="nucleotide sequence ID" value="NZ_PVTO01000001.1"/>
</dbReference>
<dbReference type="InterPro" id="IPR014060">
    <property type="entry name" value="PglZ"/>
</dbReference>
<name>A0A2T0WC40_9LACT</name>
<reference evidence="1 2" key="1">
    <citation type="submission" date="2018-03" db="EMBL/GenBank/DDBJ databases">
        <title>Genomic Encyclopedia of Archaeal and Bacterial Type Strains, Phase II (KMG-II): from individual species to whole genera.</title>
        <authorList>
            <person name="Goeker M."/>
        </authorList>
    </citation>
    <scope>NUCLEOTIDE SEQUENCE [LARGE SCALE GENOMIC DNA]</scope>
    <source>
        <strain evidence="1 2">DSM 13175</strain>
    </source>
</reference>
<dbReference type="Proteomes" id="UP000238205">
    <property type="component" value="Unassembled WGS sequence"/>
</dbReference>
<sequence>MSEDVLTRIDQYFLSPLKDGEERKIMYLFDKEESYRKSISEWCETNGTIQLLKVTDHNFFLTNYVVEVEKNDTHLFLYFCMNRPALEENPLLDVLLYSEELKVDEKSQLYLTLGIDPDNSELTQVVDQFPIFFRAKSRMQQFKRLFDQSPFKTSEVVEYGVFGSLVKAPSADWMATLIELFEEAVQGKEEKWDQLVKFGDESLFWQMIDQLTGYNQSTSVSGAVSVNELMQHVFFTYLSTEMDQPLPKAIRPYVLEKSNPIVVFMNRWMNTKDKEDAYYFVSTVIENGWDFDNLFSDFSSQALANVETFKWFDVQLIKEIAQSINMQAGEMDRLIPLLDKRRNTMWYKEFKPLYHFLKWAIQLNHYTVECESDWRSLVDSSELWSFYGDSAYHVDHAYRKMYEYYDVLSSVHKELVVEVKDQMERLYVNQYLRAFTDKWDDYYLDQTVFDPAKLQANFYQNEVKPYIANDRRIVVIISDGLRYEAGKELFLELTKEKKFNGEMDWMQTELPSITSIGMASLLPHQAIQFKDDGQVLVDDQSTKGLKNREAVLQNSGHPDAVALKATDINRWNLKELREQLQGKKLIYIYHDKIDAIGDNTPTEQEVFQATKDSIAELNHLMHRFTNELSISSFLVTADHGYLYTRGTIPKSAKVTVENVEDAWIKNKRFILLESESDYPLGLNFTLSERLDKSGYISVPRGMNRFALQGGGNQYVHGGHLPQEMMVPLLRIKTDRGRNEIPEVAVSLISQTRTLTTNVVWLDFLQVEPVSEEKKEKRLTLYFEDEQGKKISNELSLIANRVNPSSSERVFTEKLVLLNEQYNPLAPYYFVMENENDSTDIVKERFKLDLV</sequence>
<dbReference type="OrthoDB" id="9769734at2"/>
<protein>
    <submittedName>
        <fullName evidence="1">Uncharacterized protein (TIGR02687 family)</fullName>
    </submittedName>
</protein>
<dbReference type="EMBL" id="PVTO01000001">
    <property type="protein sequence ID" value="PRY84271.1"/>
    <property type="molecule type" value="Genomic_DNA"/>
</dbReference>
<dbReference type="SUPFAM" id="SSF53649">
    <property type="entry name" value="Alkaline phosphatase-like"/>
    <property type="match status" value="1"/>
</dbReference>
<evidence type="ECO:0000313" key="2">
    <source>
        <dbReference type="Proteomes" id="UP000238205"/>
    </source>
</evidence>
<comment type="caution">
    <text evidence="1">The sequence shown here is derived from an EMBL/GenBank/DDBJ whole genome shotgun (WGS) entry which is preliminary data.</text>
</comment>
<keyword evidence="2" id="KW-1185">Reference proteome</keyword>
<evidence type="ECO:0000313" key="1">
    <source>
        <dbReference type="EMBL" id="PRY84271.1"/>
    </source>
</evidence>
<dbReference type="Pfam" id="PF08665">
    <property type="entry name" value="PglZ"/>
    <property type="match status" value="1"/>
</dbReference>
<dbReference type="AlphaFoldDB" id="A0A2T0WC40"/>